<dbReference type="InterPro" id="IPR037232">
    <property type="entry name" value="NADH_quin_OxRdtase_su_C/D-like"/>
</dbReference>
<dbReference type="GO" id="GO:0008137">
    <property type="term" value="F:NADH dehydrogenase (ubiquinone) activity"/>
    <property type="evidence" value="ECO:0007669"/>
    <property type="project" value="UniProtKB-EC"/>
</dbReference>
<comment type="caution">
    <text evidence="11">The sequence shown here is derived from an EMBL/GenBank/DDBJ whole genome shotgun (WGS) entry which is preliminary data.</text>
</comment>
<dbReference type="PROSITE" id="PS00542">
    <property type="entry name" value="COMPLEX1_30K"/>
    <property type="match status" value="1"/>
</dbReference>
<dbReference type="Gene3D" id="3.30.460.80">
    <property type="entry name" value="NADH:ubiquinone oxidoreductase, 30kDa subunit"/>
    <property type="match status" value="1"/>
</dbReference>
<keyword evidence="4 9" id="KW-0813">Transport</keyword>
<dbReference type="NCBIfam" id="TIGR01961">
    <property type="entry name" value="NuoC_fam"/>
    <property type="match status" value="1"/>
</dbReference>
<sequence>MAALRRLIGFVPGMVQCARQGAGLHRAAIAVPLMNGLLSRNLTTSAENKPTVRPVNPLVQKTLRDFGNYIGECLPKFVQKVQVTTGDELEVLIHPDGVLPVLTFLRDHTNAQFTNFIDVCGVDMPTRECRFEVVYNLLSLRYNSRIRVKTYTDELTPIDSCSDIYKGAIWFEREIWDMYGVFFSNHPDLRRILTDYGFEGHPFRKDFPLTGYIEMRYDDEVKRVVAEPVEFTQEFRKFEYSTPWEMFPAYNQKAQEAAEAAPEEKGEGEKK</sequence>
<evidence type="ECO:0000256" key="8">
    <source>
        <dbReference type="ARBA" id="ARBA00049551"/>
    </source>
</evidence>
<accession>A0AAD9P6B9</accession>
<evidence type="ECO:0000256" key="5">
    <source>
        <dbReference type="ARBA" id="ARBA00022967"/>
    </source>
</evidence>
<evidence type="ECO:0000256" key="6">
    <source>
        <dbReference type="ARBA" id="ARBA00023027"/>
    </source>
</evidence>
<dbReference type="AlphaFoldDB" id="A0AAD9P6B9"/>
<evidence type="ECO:0000256" key="3">
    <source>
        <dbReference type="ARBA" id="ARBA00020084"/>
    </source>
</evidence>
<dbReference type="Pfam" id="PF00329">
    <property type="entry name" value="Complex1_30kDa"/>
    <property type="match status" value="1"/>
</dbReference>
<dbReference type="PANTHER" id="PTHR10884:SF14">
    <property type="entry name" value="NADH DEHYDROGENASE [UBIQUINONE] IRON-SULFUR PROTEIN 3, MITOCHONDRIAL"/>
    <property type="match status" value="1"/>
</dbReference>
<evidence type="ECO:0000259" key="10">
    <source>
        <dbReference type="Pfam" id="PF00329"/>
    </source>
</evidence>
<protein>
    <recommendedName>
        <fullName evidence="3">NADH dehydrogenase [ubiquinone] iron-sulfur protein 3, mitochondrial</fullName>
    </recommendedName>
</protein>
<evidence type="ECO:0000256" key="1">
    <source>
        <dbReference type="ARBA" id="ARBA00004173"/>
    </source>
</evidence>
<dbReference type="FunFam" id="3.30.460.80:FF:000002">
    <property type="entry name" value="NADH dehydrogenase iron-sulfur protein 3, mitochondrial"/>
    <property type="match status" value="1"/>
</dbReference>
<dbReference type="SUPFAM" id="SSF143243">
    <property type="entry name" value="Nqo5-like"/>
    <property type="match status" value="1"/>
</dbReference>
<evidence type="ECO:0000256" key="9">
    <source>
        <dbReference type="RuleBase" id="RU003456"/>
    </source>
</evidence>
<dbReference type="Proteomes" id="UP001209878">
    <property type="component" value="Unassembled WGS sequence"/>
</dbReference>
<proteinExistence type="inferred from homology"/>
<dbReference type="PANTHER" id="PTHR10884">
    <property type="entry name" value="NADH DEHYDROGENASE UBIQUINONE IRON-SULFUR PROTEIN 3"/>
    <property type="match status" value="1"/>
</dbReference>
<organism evidence="11 12">
    <name type="scientific">Ridgeia piscesae</name>
    <name type="common">Tubeworm</name>
    <dbReference type="NCBI Taxonomy" id="27915"/>
    <lineage>
        <taxon>Eukaryota</taxon>
        <taxon>Metazoa</taxon>
        <taxon>Spiralia</taxon>
        <taxon>Lophotrochozoa</taxon>
        <taxon>Annelida</taxon>
        <taxon>Polychaeta</taxon>
        <taxon>Sedentaria</taxon>
        <taxon>Canalipalpata</taxon>
        <taxon>Sabellida</taxon>
        <taxon>Siboglinidae</taxon>
        <taxon>Ridgeia</taxon>
    </lineage>
</organism>
<dbReference type="NCBIfam" id="NF004733">
    <property type="entry name" value="PRK06074.1-5"/>
    <property type="match status" value="1"/>
</dbReference>
<evidence type="ECO:0000256" key="2">
    <source>
        <dbReference type="ARBA" id="ARBA00007569"/>
    </source>
</evidence>
<dbReference type="GO" id="GO:0016020">
    <property type="term" value="C:membrane"/>
    <property type="evidence" value="ECO:0007669"/>
    <property type="project" value="UniProtKB-ARBA"/>
</dbReference>
<keyword evidence="7" id="KW-0830">Ubiquinone</keyword>
<keyword evidence="12" id="KW-1185">Reference proteome</keyword>
<dbReference type="EMBL" id="JAODUO010000118">
    <property type="protein sequence ID" value="KAK2188923.1"/>
    <property type="molecule type" value="Genomic_DNA"/>
</dbReference>
<reference evidence="11" key="1">
    <citation type="journal article" date="2023" name="Mol. Biol. Evol.">
        <title>Third-Generation Sequencing Reveals the Adaptive Role of the Epigenome in Three Deep-Sea Polychaetes.</title>
        <authorList>
            <person name="Perez M."/>
            <person name="Aroh O."/>
            <person name="Sun Y."/>
            <person name="Lan Y."/>
            <person name="Juniper S.K."/>
            <person name="Young C.R."/>
            <person name="Angers B."/>
            <person name="Qian P.Y."/>
        </authorList>
    </citation>
    <scope>NUCLEOTIDE SEQUENCE</scope>
    <source>
        <strain evidence="11">R07B-5</strain>
    </source>
</reference>
<comment type="similarity">
    <text evidence="2 9">Belongs to the complex I 30 kDa subunit family.</text>
</comment>
<keyword evidence="5 9" id="KW-1278">Translocase</keyword>
<dbReference type="HAMAP" id="MF_01357">
    <property type="entry name" value="NDH1_NuoC"/>
    <property type="match status" value="1"/>
</dbReference>
<dbReference type="GO" id="GO:0016651">
    <property type="term" value="F:oxidoreductase activity, acting on NAD(P)H"/>
    <property type="evidence" value="ECO:0007669"/>
    <property type="project" value="InterPro"/>
</dbReference>
<dbReference type="GO" id="GO:0005739">
    <property type="term" value="C:mitochondrion"/>
    <property type="evidence" value="ECO:0007669"/>
    <property type="project" value="UniProtKB-SubCell"/>
</dbReference>
<gene>
    <name evidence="11" type="ORF">NP493_119g01009</name>
</gene>
<evidence type="ECO:0000256" key="4">
    <source>
        <dbReference type="ARBA" id="ARBA00022448"/>
    </source>
</evidence>
<dbReference type="InterPro" id="IPR001268">
    <property type="entry name" value="NADH_UbQ_OxRdtase_30kDa_su"/>
</dbReference>
<keyword evidence="6 9" id="KW-0520">NAD</keyword>
<evidence type="ECO:0000256" key="7">
    <source>
        <dbReference type="ARBA" id="ARBA00023075"/>
    </source>
</evidence>
<evidence type="ECO:0000313" key="11">
    <source>
        <dbReference type="EMBL" id="KAK2188923.1"/>
    </source>
</evidence>
<comment type="catalytic activity">
    <reaction evidence="8">
        <text>a ubiquinone + NADH + 5 H(+)(in) = a ubiquinol + NAD(+) + 4 H(+)(out)</text>
        <dbReference type="Rhea" id="RHEA:29091"/>
        <dbReference type="Rhea" id="RHEA-COMP:9565"/>
        <dbReference type="Rhea" id="RHEA-COMP:9566"/>
        <dbReference type="ChEBI" id="CHEBI:15378"/>
        <dbReference type="ChEBI" id="CHEBI:16389"/>
        <dbReference type="ChEBI" id="CHEBI:17976"/>
        <dbReference type="ChEBI" id="CHEBI:57540"/>
        <dbReference type="ChEBI" id="CHEBI:57945"/>
        <dbReference type="EC" id="7.1.1.2"/>
    </reaction>
</comment>
<dbReference type="InterPro" id="IPR020396">
    <property type="entry name" value="NADH_UbQ_OxRdtase_CS"/>
</dbReference>
<name>A0AAD9P6B9_RIDPI</name>
<dbReference type="InterPro" id="IPR010218">
    <property type="entry name" value="NADH_DH_suC"/>
</dbReference>
<feature type="domain" description="NADH:ubiquinone oxidoreductase 30kDa subunit" evidence="10">
    <location>
        <begin position="92"/>
        <end position="212"/>
    </location>
</feature>
<comment type="subcellular location">
    <subcellularLocation>
        <location evidence="1">Mitochondrion</location>
    </subcellularLocation>
</comment>
<evidence type="ECO:0000313" key="12">
    <source>
        <dbReference type="Proteomes" id="UP001209878"/>
    </source>
</evidence>